<dbReference type="AlphaFoldDB" id="A0A9Q0AKI8"/>
<dbReference type="EMBL" id="JAFIMR010000033">
    <property type="protein sequence ID" value="KAI1859759.1"/>
    <property type="molecule type" value="Genomic_DNA"/>
</dbReference>
<accession>A0A9Q0AKI8</accession>
<keyword evidence="3" id="KW-1185">Reference proteome</keyword>
<reference evidence="2" key="1">
    <citation type="submission" date="2021-03" db="EMBL/GenBank/DDBJ databases">
        <title>Revisited historic fungal species revealed as producer of novel bioactive compounds through whole genome sequencing and comparative genomics.</title>
        <authorList>
            <person name="Vignolle G.A."/>
            <person name="Hochenegger N."/>
            <person name="Mach R.L."/>
            <person name="Mach-Aigner A.R."/>
            <person name="Javad Rahimi M."/>
            <person name="Salim K.A."/>
            <person name="Chan C.M."/>
            <person name="Lim L.B.L."/>
            <person name="Cai F."/>
            <person name="Druzhinina I.S."/>
            <person name="U'Ren J.M."/>
            <person name="Derntl C."/>
        </authorList>
    </citation>
    <scope>NUCLEOTIDE SEQUENCE</scope>
    <source>
        <strain evidence="2">TUCIM 5799</strain>
    </source>
</reference>
<evidence type="ECO:0000256" key="1">
    <source>
        <dbReference type="SAM" id="MobiDB-lite"/>
    </source>
</evidence>
<comment type="caution">
    <text evidence="2">The sequence shown here is derived from an EMBL/GenBank/DDBJ whole genome shotgun (WGS) entry which is preliminary data.</text>
</comment>
<evidence type="ECO:0000313" key="2">
    <source>
        <dbReference type="EMBL" id="KAI1859759.1"/>
    </source>
</evidence>
<name>A0A9Q0AKI8_9PEZI</name>
<protein>
    <submittedName>
        <fullName evidence="2">Uncharacterized protein</fullName>
    </submittedName>
</protein>
<sequence>MASYTETVSIPSTRKHEEHSETDSPDLKRHRFEADAPSSENSPAPGVYETYIKHHETLKDIVPSALLQRLDDCLIKTGQTIDPALTAASAARHVFLVLRSREHGQGIFSEEHEFLVLGVFGTVTSANLEVMEAFQKTYECMLDEADEEGRPASRRAAGYPSTWKVDEGSGCLKLWAEDPEYGDGTVWAEKWVVGE</sequence>
<proteinExistence type="predicted"/>
<feature type="region of interest" description="Disordered" evidence="1">
    <location>
        <begin position="1"/>
        <end position="28"/>
    </location>
</feature>
<organism evidence="2 3">
    <name type="scientific">Neoarthrinium moseri</name>
    <dbReference type="NCBI Taxonomy" id="1658444"/>
    <lineage>
        <taxon>Eukaryota</taxon>
        <taxon>Fungi</taxon>
        <taxon>Dikarya</taxon>
        <taxon>Ascomycota</taxon>
        <taxon>Pezizomycotina</taxon>
        <taxon>Sordariomycetes</taxon>
        <taxon>Xylariomycetidae</taxon>
        <taxon>Amphisphaeriales</taxon>
        <taxon>Apiosporaceae</taxon>
        <taxon>Neoarthrinium</taxon>
    </lineage>
</organism>
<gene>
    <name evidence="2" type="ORF">JX265_010208</name>
</gene>
<feature type="compositionally biased region" description="Polar residues" evidence="1">
    <location>
        <begin position="1"/>
        <end position="12"/>
    </location>
</feature>
<dbReference type="Proteomes" id="UP000829685">
    <property type="component" value="Unassembled WGS sequence"/>
</dbReference>
<evidence type="ECO:0000313" key="3">
    <source>
        <dbReference type="Proteomes" id="UP000829685"/>
    </source>
</evidence>
<feature type="compositionally biased region" description="Basic and acidic residues" evidence="1">
    <location>
        <begin position="14"/>
        <end position="27"/>
    </location>
</feature>